<evidence type="ECO:0000313" key="4">
    <source>
        <dbReference type="Proteomes" id="UP000468388"/>
    </source>
</evidence>
<feature type="domain" description="Putative auto-transporter adhesin head GIN" evidence="2">
    <location>
        <begin position="54"/>
        <end position="236"/>
    </location>
</feature>
<name>A0A6N8JFJ8_9BACT</name>
<reference evidence="3 4" key="1">
    <citation type="submission" date="2019-12" db="EMBL/GenBank/DDBJ databases">
        <title>The draft genomic sequence of strain Chitinophaga oryziterrae JCM 16595.</title>
        <authorList>
            <person name="Zhang X."/>
        </authorList>
    </citation>
    <scope>NUCLEOTIDE SEQUENCE [LARGE SCALE GENOMIC DNA]</scope>
    <source>
        <strain evidence="3 4">JCM 16595</strain>
    </source>
</reference>
<dbReference type="Gene3D" id="2.160.20.120">
    <property type="match status" value="1"/>
</dbReference>
<dbReference type="RefSeq" id="WP_157302545.1">
    <property type="nucleotide sequence ID" value="NZ_BAAAZB010000021.1"/>
</dbReference>
<evidence type="ECO:0000313" key="3">
    <source>
        <dbReference type="EMBL" id="MVT43734.1"/>
    </source>
</evidence>
<dbReference type="OrthoDB" id="5585143at2"/>
<evidence type="ECO:0000256" key="1">
    <source>
        <dbReference type="SAM" id="Phobius"/>
    </source>
</evidence>
<dbReference type="PROSITE" id="PS51257">
    <property type="entry name" value="PROKAR_LIPOPROTEIN"/>
    <property type="match status" value="1"/>
</dbReference>
<feature type="transmembrane region" description="Helical" evidence="1">
    <location>
        <begin position="9"/>
        <end position="31"/>
    </location>
</feature>
<sequence>MYTAKKQVIIVYSSLGIGWLLLMIVIFSFILSGCNKEVLGGSGLIVTEKRQTGNFTDVAVDGPFYVHLKQAADTHVEISAEDNLMRVIDTYVSGTTLHVTLKKGVRLNFYKDIQVYLQSAHYHVVSFSGSGSIDNTDTLRTDNFDYTVNGSGNARFTVVTPKLGTLVNGSGDVTLYGSAGVYNSDVNGSGDISALGLACTDAGISVKGSGEQTLSVSHALDVSIWGSGNVRYKGSPAVNTDIQGSGRVIKL</sequence>
<keyword evidence="4" id="KW-1185">Reference proteome</keyword>
<dbReference type="PANTHER" id="PTHR39200">
    <property type="entry name" value="HYPOTHETICAL EXPORTED PROTEIN"/>
    <property type="match status" value="1"/>
</dbReference>
<comment type="caution">
    <text evidence="3">The sequence shown here is derived from an EMBL/GenBank/DDBJ whole genome shotgun (WGS) entry which is preliminary data.</text>
</comment>
<dbReference type="Pfam" id="PF10988">
    <property type="entry name" value="DUF2807"/>
    <property type="match status" value="1"/>
</dbReference>
<dbReference type="AlphaFoldDB" id="A0A6N8JFJ8"/>
<gene>
    <name evidence="3" type="ORF">GO495_24270</name>
</gene>
<keyword evidence="1" id="KW-0812">Transmembrane</keyword>
<proteinExistence type="predicted"/>
<evidence type="ECO:0000259" key="2">
    <source>
        <dbReference type="Pfam" id="PF10988"/>
    </source>
</evidence>
<dbReference type="PANTHER" id="PTHR39200:SF1">
    <property type="entry name" value="AUTO-TRANSPORTER ADHESIN HEAD GIN DOMAIN-CONTAINING PROTEIN-RELATED"/>
    <property type="match status" value="1"/>
</dbReference>
<keyword evidence="1" id="KW-0472">Membrane</keyword>
<accession>A0A6N8JFJ8</accession>
<keyword evidence="1" id="KW-1133">Transmembrane helix</keyword>
<organism evidence="3 4">
    <name type="scientific">Chitinophaga oryziterrae</name>
    <dbReference type="NCBI Taxonomy" id="1031224"/>
    <lineage>
        <taxon>Bacteria</taxon>
        <taxon>Pseudomonadati</taxon>
        <taxon>Bacteroidota</taxon>
        <taxon>Chitinophagia</taxon>
        <taxon>Chitinophagales</taxon>
        <taxon>Chitinophagaceae</taxon>
        <taxon>Chitinophaga</taxon>
    </lineage>
</organism>
<dbReference type="Proteomes" id="UP000468388">
    <property type="component" value="Unassembled WGS sequence"/>
</dbReference>
<dbReference type="InterPro" id="IPR021255">
    <property type="entry name" value="DUF2807"/>
</dbReference>
<dbReference type="EMBL" id="WRXO01000008">
    <property type="protein sequence ID" value="MVT43734.1"/>
    <property type="molecule type" value="Genomic_DNA"/>
</dbReference>
<protein>
    <recommendedName>
        <fullName evidence="2">Putative auto-transporter adhesin head GIN domain-containing protein</fullName>
    </recommendedName>
</protein>